<evidence type="ECO:0000313" key="2">
    <source>
        <dbReference type="EMBL" id="PRP91559.1"/>
    </source>
</evidence>
<feature type="transmembrane region" description="Helical" evidence="1">
    <location>
        <begin position="85"/>
        <end position="107"/>
    </location>
</feature>
<keyword evidence="3" id="KW-1185">Reference proteome</keyword>
<protein>
    <submittedName>
        <fullName evidence="2">Uncharacterized protein</fullName>
    </submittedName>
</protein>
<evidence type="ECO:0000256" key="1">
    <source>
        <dbReference type="SAM" id="Phobius"/>
    </source>
</evidence>
<feature type="transmembrane region" description="Helical" evidence="1">
    <location>
        <begin position="42"/>
        <end position="64"/>
    </location>
</feature>
<keyword evidence="1" id="KW-0812">Transmembrane</keyword>
<reference evidence="2 3" key="1">
    <citation type="submission" date="2018-03" db="EMBL/GenBank/DDBJ databases">
        <title>Draft Genome Sequences of the Obligatory Marine Myxobacteria Enhygromyxa salina SWB005.</title>
        <authorList>
            <person name="Poehlein A."/>
            <person name="Moghaddam J.A."/>
            <person name="Harms H."/>
            <person name="Alanjari M."/>
            <person name="Koenig G.M."/>
            <person name="Daniel R."/>
            <person name="Schaeberle T.F."/>
        </authorList>
    </citation>
    <scope>NUCLEOTIDE SEQUENCE [LARGE SCALE GENOMIC DNA]</scope>
    <source>
        <strain evidence="2 3">SWB005</strain>
    </source>
</reference>
<keyword evidence="1" id="KW-0472">Membrane</keyword>
<name>A0A2S9XFC2_9BACT</name>
<dbReference type="AlphaFoldDB" id="A0A2S9XFC2"/>
<organism evidence="2 3">
    <name type="scientific">Enhygromyxa salina</name>
    <dbReference type="NCBI Taxonomy" id="215803"/>
    <lineage>
        <taxon>Bacteria</taxon>
        <taxon>Pseudomonadati</taxon>
        <taxon>Myxococcota</taxon>
        <taxon>Polyangia</taxon>
        <taxon>Nannocystales</taxon>
        <taxon>Nannocystaceae</taxon>
        <taxon>Enhygromyxa</taxon>
    </lineage>
</organism>
<gene>
    <name evidence="2" type="ORF">ENSA5_54140</name>
</gene>
<dbReference type="Proteomes" id="UP000237968">
    <property type="component" value="Unassembled WGS sequence"/>
</dbReference>
<dbReference type="EMBL" id="PVNK01000237">
    <property type="protein sequence ID" value="PRP91559.1"/>
    <property type="molecule type" value="Genomic_DNA"/>
</dbReference>
<evidence type="ECO:0000313" key="3">
    <source>
        <dbReference type="Proteomes" id="UP000237968"/>
    </source>
</evidence>
<keyword evidence="1" id="KW-1133">Transmembrane helix</keyword>
<accession>A0A2S9XFC2</accession>
<sequence length="184" mass="18510">MTFSAIAGVTLAGKAGQTEIGSQGLITFDPVGYSLQRRLPRVVMGSTIAVTGALLAGFGAKFFASNAGVANDPVTTLKRQRRLRSTGAILVGSGGAVVLSSLVLLFYGTGEWASIPGAISELRPEYVQSAHNAAAFFSYGAGLLAVGTGSLAAGLGLLSGNSQAIRAGLMADRSGAGVTVSGRF</sequence>
<feature type="transmembrane region" description="Helical" evidence="1">
    <location>
        <begin position="136"/>
        <end position="158"/>
    </location>
</feature>
<proteinExistence type="predicted"/>
<comment type="caution">
    <text evidence="2">The sequence shown here is derived from an EMBL/GenBank/DDBJ whole genome shotgun (WGS) entry which is preliminary data.</text>
</comment>